<dbReference type="CDD" id="cd06170">
    <property type="entry name" value="LuxR_C_like"/>
    <property type="match status" value="1"/>
</dbReference>
<sequence length="363" mass="41043">MNKEMQYDELVALTYECVLDEGAWVRLLASLASATGRAHSTILFWNSKTGEMPRIDVGHCPIDAVAAYNTYYATLDPCRNFMAPRRAGHWYHDVEEFGARRIAGDQFYQDFMRPYGMGGISCIKLYELDNRGAYLSLLSAINAAVPGQEQQQLLQRLSRHLVMAGRLFEHVQQLELGIGKRDLLLNQHRTPLWLVDAQGQLFFCNHAAEQHLREPAFPLYLRQNQLLARQSASVLRAMIQVAGGKQGPARAGWLRLSDNGCRELLITPVNAETRFNLPFQKPLVMVALLENRPRMQLLVDLFRLTSAEIRLAELIAQGLPPEECAARLGISINTVRTQLRSLFRKTETERQVELVGLFARLGA</sequence>
<dbReference type="GO" id="GO:0006355">
    <property type="term" value="P:regulation of DNA-templated transcription"/>
    <property type="evidence" value="ECO:0007669"/>
    <property type="project" value="InterPro"/>
</dbReference>
<dbReference type="InterPro" id="IPR016032">
    <property type="entry name" value="Sig_transdc_resp-reg_C-effctor"/>
</dbReference>
<accession>A0A839T6T9</accession>
<evidence type="ECO:0000313" key="5">
    <source>
        <dbReference type="EMBL" id="MBB3103393.1"/>
    </source>
</evidence>
<dbReference type="Gene3D" id="1.10.10.10">
    <property type="entry name" value="Winged helix-like DNA-binding domain superfamily/Winged helix DNA-binding domain"/>
    <property type="match status" value="1"/>
</dbReference>
<dbReference type="RefSeq" id="WP_246335906.1">
    <property type="nucleotide sequence ID" value="NZ_JACHXI010000007.1"/>
</dbReference>
<evidence type="ECO:0000256" key="1">
    <source>
        <dbReference type="ARBA" id="ARBA00023015"/>
    </source>
</evidence>
<protein>
    <submittedName>
        <fullName evidence="5">DNA-binding CsgD family transcriptional regulator</fullName>
    </submittedName>
</protein>
<dbReference type="PROSITE" id="PS50043">
    <property type="entry name" value="HTH_LUXR_2"/>
    <property type="match status" value="1"/>
</dbReference>
<comment type="caution">
    <text evidence="5">The sequence shown here is derived from an EMBL/GenBank/DDBJ whole genome shotgun (WGS) entry which is preliminary data.</text>
</comment>
<gene>
    <name evidence="5" type="ORF">FHR87_001789</name>
</gene>
<proteinExistence type="predicted"/>
<keyword evidence="3" id="KW-0804">Transcription</keyword>
<dbReference type="InterPro" id="IPR000792">
    <property type="entry name" value="Tscrpt_reg_LuxR_C"/>
</dbReference>
<dbReference type="SUPFAM" id="SSF46894">
    <property type="entry name" value="C-terminal effector domain of the bipartite response regulators"/>
    <property type="match status" value="1"/>
</dbReference>
<organism evidence="5 6">
    <name type="scientific">Azomonas macrocytogenes</name>
    <name type="common">Azotobacter macrocytogenes</name>
    <dbReference type="NCBI Taxonomy" id="69962"/>
    <lineage>
        <taxon>Bacteria</taxon>
        <taxon>Pseudomonadati</taxon>
        <taxon>Pseudomonadota</taxon>
        <taxon>Gammaproteobacteria</taxon>
        <taxon>Pseudomonadales</taxon>
        <taxon>Pseudomonadaceae</taxon>
        <taxon>Azomonas</taxon>
    </lineage>
</organism>
<keyword evidence="1" id="KW-0805">Transcription regulation</keyword>
<evidence type="ECO:0000256" key="2">
    <source>
        <dbReference type="ARBA" id="ARBA00023125"/>
    </source>
</evidence>
<evidence type="ECO:0000259" key="4">
    <source>
        <dbReference type="PROSITE" id="PS50043"/>
    </source>
</evidence>
<dbReference type="Proteomes" id="UP000549250">
    <property type="component" value="Unassembled WGS sequence"/>
</dbReference>
<keyword evidence="6" id="KW-1185">Reference proteome</keyword>
<evidence type="ECO:0000256" key="3">
    <source>
        <dbReference type="ARBA" id="ARBA00023163"/>
    </source>
</evidence>
<dbReference type="PRINTS" id="PR00038">
    <property type="entry name" value="HTHLUXR"/>
</dbReference>
<reference evidence="5 6" key="1">
    <citation type="submission" date="2020-08" db="EMBL/GenBank/DDBJ databases">
        <title>Genomic Encyclopedia of Type Strains, Phase III (KMG-III): the genomes of soil and plant-associated and newly described type strains.</title>
        <authorList>
            <person name="Whitman W."/>
        </authorList>
    </citation>
    <scope>NUCLEOTIDE SEQUENCE [LARGE SCALE GENOMIC DNA]</scope>
    <source>
        <strain evidence="5 6">CECT 4462</strain>
    </source>
</reference>
<keyword evidence="2 5" id="KW-0238">DNA-binding</keyword>
<dbReference type="SMART" id="SM00421">
    <property type="entry name" value="HTH_LUXR"/>
    <property type="match status" value="1"/>
</dbReference>
<dbReference type="InterPro" id="IPR036388">
    <property type="entry name" value="WH-like_DNA-bd_sf"/>
</dbReference>
<dbReference type="GO" id="GO:0003677">
    <property type="term" value="F:DNA binding"/>
    <property type="evidence" value="ECO:0007669"/>
    <property type="project" value="UniProtKB-KW"/>
</dbReference>
<dbReference type="Pfam" id="PF00196">
    <property type="entry name" value="GerE"/>
    <property type="match status" value="1"/>
</dbReference>
<dbReference type="EMBL" id="JACHXI010000007">
    <property type="protein sequence ID" value="MBB3103393.1"/>
    <property type="molecule type" value="Genomic_DNA"/>
</dbReference>
<dbReference type="PANTHER" id="PTHR44688">
    <property type="entry name" value="DNA-BINDING TRANSCRIPTIONAL ACTIVATOR DEVR_DOSR"/>
    <property type="match status" value="1"/>
</dbReference>
<dbReference type="AlphaFoldDB" id="A0A839T6T9"/>
<evidence type="ECO:0000313" key="6">
    <source>
        <dbReference type="Proteomes" id="UP000549250"/>
    </source>
</evidence>
<name>A0A839T6T9_AZOMA</name>
<feature type="domain" description="HTH luxR-type" evidence="4">
    <location>
        <begin position="297"/>
        <end position="362"/>
    </location>
</feature>
<dbReference type="PANTHER" id="PTHR44688:SF16">
    <property type="entry name" value="DNA-BINDING TRANSCRIPTIONAL ACTIVATOR DEVR_DOSR"/>
    <property type="match status" value="1"/>
</dbReference>